<dbReference type="GO" id="GO:0000145">
    <property type="term" value="C:exocyst"/>
    <property type="evidence" value="ECO:0007669"/>
    <property type="project" value="InterPro"/>
</dbReference>
<keyword evidence="3" id="KW-0268">Exocytosis</keyword>
<comment type="caution">
    <text evidence="6">The sequence shown here is derived from an EMBL/GenBank/DDBJ whole genome shotgun (WGS) entry which is preliminary data.</text>
</comment>
<dbReference type="GO" id="GO:0005546">
    <property type="term" value="F:phosphatidylinositol-4,5-bisphosphate binding"/>
    <property type="evidence" value="ECO:0007669"/>
    <property type="project" value="InterPro"/>
</dbReference>
<dbReference type="PANTHER" id="PTHR12542:SF85">
    <property type="entry name" value="EXOCYST SUBUNIT EXO70 FAMILY PROTEIN"/>
    <property type="match status" value="1"/>
</dbReference>
<evidence type="ECO:0000259" key="5">
    <source>
        <dbReference type="Pfam" id="PF25597"/>
    </source>
</evidence>
<dbReference type="Pfam" id="PF25597">
    <property type="entry name" value="SH3_retrovirus"/>
    <property type="match status" value="1"/>
</dbReference>
<dbReference type="Proteomes" id="UP000825935">
    <property type="component" value="Chromosome 20"/>
</dbReference>
<accession>A0A8T2SH04</accession>
<dbReference type="GO" id="GO:0006887">
    <property type="term" value="P:exocytosis"/>
    <property type="evidence" value="ECO:0007669"/>
    <property type="project" value="UniProtKB-KW"/>
</dbReference>
<comment type="similarity">
    <text evidence="1 3">Belongs to the EXO70 family.</text>
</comment>
<gene>
    <name evidence="6" type="ORF">KP509_20G050300</name>
</gene>
<dbReference type="OrthoDB" id="1922221at2759"/>
<dbReference type="EMBL" id="CM035425">
    <property type="protein sequence ID" value="KAH7331782.1"/>
    <property type="molecule type" value="Genomic_DNA"/>
</dbReference>
<feature type="domain" description="Retroviral polymerase SH3-like" evidence="5">
    <location>
        <begin position="18"/>
        <end position="47"/>
    </location>
</feature>
<evidence type="ECO:0000256" key="2">
    <source>
        <dbReference type="ARBA" id="ARBA00022448"/>
    </source>
</evidence>
<dbReference type="AlphaFoldDB" id="A0A8T2SH04"/>
<feature type="domain" description="Exocyst complex subunit Exo70 C-terminal" evidence="4">
    <location>
        <begin position="315"/>
        <end position="662"/>
    </location>
</feature>
<sequence length="681" mass="78192">MRVFGCLAYALVPNNIFESKGYRVYHPHTKHILVSRDVVFLEDAIQPLLSCRKETCVSSKDIVDKADYVVGLTSHIDKALEDGFTTINVFESIRGIERQLCVDDPRKNLRQYLIMIYQLKAELHVIEDAYAASMKQCDNVISCITKFNFLDEVSVSKLMNALAEVMRFDPREELMNVYNGSPLKIPLSKIVDEFKRILAKNSTVLDLTKHMKSLEVAMNSPNSSSFNISSTVENTVSLMKPRAIKRLRAIAKCLSVSGNLNECLKTYKDTRVRILKDSMASTNPNYLRPSFIKCLKNEPWGEIRDHFLPEFQVDFSVVMKVCLPSERNLCIKIFKNLLDDRLASIFEEIVLLSRFLLFLRFLETIARMMHIPQEQLVSLLYLINMLLHMQNDIGKVFDGCLEILAQFAVFKRILAYNVCTTFRELIQILETLDTRPPTDGGKEHRVIFIIKYMDMLLYDYHDAMELAFTSEYTPTHAVHMLSNTVKSMMKTIETNLEVGASKYQGSHSCLRHIFLMNNYKQILVQLEGCKALSKILGQDFKEHLERKVQENVHNHLQHTWKEMIMLIGNQDPKSSSSASKSSKDKMKSKMKAFNAAFEQSHDQYCKIVIFDDALRAVVQQSISQLLIPAHHAFIQSLIKEHRAWKLNSITLKYTTDMLRTMVGEMLNCKVESDTVSGLSQN</sequence>
<organism evidence="6 7">
    <name type="scientific">Ceratopteris richardii</name>
    <name type="common">Triangle waterfern</name>
    <dbReference type="NCBI Taxonomy" id="49495"/>
    <lineage>
        <taxon>Eukaryota</taxon>
        <taxon>Viridiplantae</taxon>
        <taxon>Streptophyta</taxon>
        <taxon>Embryophyta</taxon>
        <taxon>Tracheophyta</taxon>
        <taxon>Polypodiopsida</taxon>
        <taxon>Polypodiidae</taxon>
        <taxon>Polypodiales</taxon>
        <taxon>Pteridineae</taxon>
        <taxon>Pteridaceae</taxon>
        <taxon>Parkerioideae</taxon>
        <taxon>Ceratopteris</taxon>
    </lineage>
</organism>
<keyword evidence="3" id="KW-0653">Protein transport</keyword>
<evidence type="ECO:0000256" key="3">
    <source>
        <dbReference type="RuleBase" id="RU365026"/>
    </source>
</evidence>
<evidence type="ECO:0000259" key="4">
    <source>
        <dbReference type="Pfam" id="PF03081"/>
    </source>
</evidence>
<keyword evidence="2 3" id="KW-0813">Transport</keyword>
<evidence type="ECO:0000313" key="7">
    <source>
        <dbReference type="Proteomes" id="UP000825935"/>
    </source>
</evidence>
<dbReference type="InterPro" id="IPR057670">
    <property type="entry name" value="SH3_retrovirus"/>
</dbReference>
<proteinExistence type="inferred from homology"/>
<keyword evidence="7" id="KW-1185">Reference proteome</keyword>
<dbReference type="GO" id="GO:0015031">
    <property type="term" value="P:protein transport"/>
    <property type="evidence" value="ECO:0007669"/>
    <property type="project" value="UniProtKB-KW"/>
</dbReference>
<dbReference type="PANTHER" id="PTHR12542">
    <property type="entry name" value="EXOCYST COMPLEX PROTEIN EXO70"/>
    <property type="match status" value="1"/>
</dbReference>
<dbReference type="InterPro" id="IPR004140">
    <property type="entry name" value="Exo70"/>
</dbReference>
<dbReference type="InterPro" id="IPR046364">
    <property type="entry name" value="Exo70_C"/>
</dbReference>
<reference evidence="6" key="1">
    <citation type="submission" date="2021-08" db="EMBL/GenBank/DDBJ databases">
        <title>WGS assembly of Ceratopteris richardii.</title>
        <authorList>
            <person name="Marchant D.B."/>
            <person name="Chen G."/>
            <person name="Jenkins J."/>
            <person name="Shu S."/>
            <person name="Leebens-Mack J."/>
            <person name="Grimwood J."/>
            <person name="Schmutz J."/>
            <person name="Soltis P."/>
            <person name="Soltis D."/>
            <person name="Chen Z.-H."/>
        </authorList>
    </citation>
    <scope>NUCLEOTIDE SEQUENCE</scope>
    <source>
        <strain evidence="6">Whitten #5841</strain>
        <tissue evidence="6">Leaf</tissue>
    </source>
</reference>
<dbReference type="Gene3D" id="1.20.1280.170">
    <property type="entry name" value="Exocyst complex component Exo70"/>
    <property type="match status" value="1"/>
</dbReference>
<protein>
    <recommendedName>
        <fullName evidence="3">Exocyst subunit Exo70 family protein</fullName>
    </recommendedName>
</protein>
<dbReference type="SUPFAM" id="SSF74788">
    <property type="entry name" value="Cullin repeat-like"/>
    <property type="match status" value="1"/>
</dbReference>
<evidence type="ECO:0000313" key="6">
    <source>
        <dbReference type="EMBL" id="KAH7331782.1"/>
    </source>
</evidence>
<comment type="function">
    <text evidence="3">Component of the exocyst complex.</text>
</comment>
<evidence type="ECO:0000256" key="1">
    <source>
        <dbReference type="ARBA" id="ARBA00006756"/>
    </source>
</evidence>
<name>A0A8T2SH04_CERRI</name>
<dbReference type="Pfam" id="PF03081">
    <property type="entry name" value="Exo70_C"/>
    <property type="match status" value="1"/>
</dbReference>
<dbReference type="InterPro" id="IPR016159">
    <property type="entry name" value="Cullin_repeat-like_dom_sf"/>
</dbReference>